<dbReference type="OrthoDB" id="10268103at2759"/>
<dbReference type="EMBL" id="KZ819333">
    <property type="protein sequence ID" value="PWN18990.1"/>
    <property type="molecule type" value="Genomic_DNA"/>
</dbReference>
<feature type="compositionally biased region" description="Polar residues" evidence="2">
    <location>
        <begin position="36"/>
        <end position="52"/>
    </location>
</feature>
<dbReference type="Pfam" id="PF00551">
    <property type="entry name" value="Formyl_trans_N"/>
    <property type="match status" value="1"/>
</dbReference>
<evidence type="ECO:0000256" key="1">
    <source>
        <dbReference type="ARBA" id="ARBA00012261"/>
    </source>
</evidence>
<keyword evidence="4" id="KW-0808">Transferase</keyword>
<dbReference type="GO" id="GO:0004479">
    <property type="term" value="F:methionyl-tRNA formyltransferase activity"/>
    <property type="evidence" value="ECO:0007669"/>
    <property type="project" value="UniProtKB-EC"/>
</dbReference>
<dbReference type="Proteomes" id="UP000245942">
    <property type="component" value="Unassembled WGS sequence"/>
</dbReference>
<dbReference type="RefSeq" id="XP_025346150.1">
    <property type="nucleotide sequence ID" value="XM_025494495.1"/>
</dbReference>
<reference evidence="4 5" key="1">
    <citation type="journal article" date="2018" name="Mol. Biol. Evol.">
        <title>Broad Genomic Sampling Reveals a Smut Pathogenic Ancestry of the Fungal Clade Ustilaginomycotina.</title>
        <authorList>
            <person name="Kijpornyongpan T."/>
            <person name="Mondo S.J."/>
            <person name="Barry K."/>
            <person name="Sandor L."/>
            <person name="Lee J."/>
            <person name="Lipzen A."/>
            <person name="Pangilinan J."/>
            <person name="LaButti K."/>
            <person name="Hainaut M."/>
            <person name="Henrissat B."/>
            <person name="Grigoriev I.V."/>
            <person name="Spatafora J.W."/>
            <person name="Aime M.C."/>
        </authorList>
    </citation>
    <scope>NUCLEOTIDE SEQUENCE [LARGE SCALE GENOMIC DNA]</scope>
    <source>
        <strain evidence="4 5">MCA 4718</strain>
    </source>
</reference>
<organism evidence="4 5">
    <name type="scientific">Pseudomicrostroma glucosiphilum</name>
    <dbReference type="NCBI Taxonomy" id="1684307"/>
    <lineage>
        <taxon>Eukaryota</taxon>
        <taxon>Fungi</taxon>
        <taxon>Dikarya</taxon>
        <taxon>Basidiomycota</taxon>
        <taxon>Ustilaginomycotina</taxon>
        <taxon>Exobasidiomycetes</taxon>
        <taxon>Microstromatales</taxon>
        <taxon>Microstromatales incertae sedis</taxon>
        <taxon>Pseudomicrostroma</taxon>
    </lineage>
</organism>
<feature type="compositionally biased region" description="Basic and acidic residues" evidence="2">
    <location>
        <begin position="586"/>
        <end position="610"/>
    </location>
</feature>
<dbReference type="AlphaFoldDB" id="A0A316U1B4"/>
<name>A0A316U1B4_9BASI</name>
<evidence type="ECO:0000259" key="3">
    <source>
        <dbReference type="Pfam" id="PF00551"/>
    </source>
</evidence>
<keyword evidence="5" id="KW-1185">Reference proteome</keyword>
<feature type="region of interest" description="Disordered" evidence="2">
    <location>
        <begin position="429"/>
        <end position="448"/>
    </location>
</feature>
<feature type="region of interest" description="Disordered" evidence="2">
    <location>
        <begin position="580"/>
        <end position="620"/>
    </location>
</feature>
<proteinExistence type="predicted"/>
<dbReference type="Gene3D" id="3.40.50.12230">
    <property type="match status" value="1"/>
</dbReference>
<dbReference type="CDD" id="cd08646">
    <property type="entry name" value="FMT_core_Met-tRNA-FMT_N"/>
    <property type="match status" value="1"/>
</dbReference>
<dbReference type="InterPro" id="IPR041711">
    <property type="entry name" value="Met-tRNA-FMT_N"/>
</dbReference>
<feature type="domain" description="Formyl transferase N-terminal" evidence="3">
    <location>
        <begin position="109"/>
        <end position="294"/>
    </location>
</feature>
<dbReference type="InterPro" id="IPR002376">
    <property type="entry name" value="Formyl_transf_N"/>
</dbReference>
<feature type="region of interest" description="Disordered" evidence="2">
    <location>
        <begin position="496"/>
        <end position="520"/>
    </location>
</feature>
<evidence type="ECO:0000313" key="5">
    <source>
        <dbReference type="Proteomes" id="UP000245942"/>
    </source>
</evidence>
<dbReference type="PANTHER" id="PTHR11138">
    <property type="entry name" value="METHIONYL-TRNA FORMYLTRANSFERASE"/>
    <property type="match status" value="1"/>
</dbReference>
<gene>
    <name evidence="4" type="ORF">BCV69DRAFT_300776</name>
</gene>
<accession>A0A316U1B4</accession>
<feature type="region of interest" description="Disordered" evidence="2">
    <location>
        <begin position="1"/>
        <end position="101"/>
    </location>
</feature>
<evidence type="ECO:0000256" key="2">
    <source>
        <dbReference type="SAM" id="MobiDB-lite"/>
    </source>
</evidence>
<dbReference type="PANTHER" id="PTHR11138:SF5">
    <property type="entry name" value="METHIONYL-TRNA FORMYLTRANSFERASE, MITOCHONDRIAL"/>
    <property type="match status" value="1"/>
</dbReference>
<dbReference type="STRING" id="1684307.A0A316U1B4"/>
<dbReference type="InterPro" id="IPR036477">
    <property type="entry name" value="Formyl_transf_N_sf"/>
</dbReference>
<dbReference type="EC" id="2.1.2.9" evidence="1"/>
<evidence type="ECO:0000313" key="4">
    <source>
        <dbReference type="EMBL" id="PWN18990.1"/>
    </source>
</evidence>
<feature type="compositionally biased region" description="Polar residues" evidence="2">
    <location>
        <begin position="9"/>
        <end position="28"/>
    </location>
</feature>
<dbReference type="SUPFAM" id="SSF53328">
    <property type="entry name" value="Formyltransferase"/>
    <property type="match status" value="1"/>
</dbReference>
<protein>
    <recommendedName>
        <fullName evidence="1">methionyl-tRNA formyltransferase</fullName>
        <ecNumber evidence="1">2.1.2.9</ecNumber>
    </recommendedName>
</protein>
<sequence length="620" mass="70412">MSRTDLDRSSQQAEDQANAHGTSSNSQSGHRRRPSENQSGPRRVTSEPQNGPQREYISTMPRSKPSTKALDPHPGKASGRSHTRRGKNQFGRTASSAVPPPPPYDILFCGTDFFALEILRALHDRKDLWRSLAIITPPDTNQGWGAAQMKVSPVKSWAYEQHLPHCHTSELPLIHEEQHPAFSRFLRKPERALLVTASFGSMIDDETLKLFTERSSSMALNVHPSLLPKLRGAAPIQWTIANRMSETGATVQQLSSGKFDCGAILAQRKIGVPPNATYDSLLPTMAYLSAQLLLDTLTDLIKCHTNRWKQDDTQATFANKIRKDHFLIDWHKHSAGAIEARWRAFKHLGPLQTYMHTPINTSSRQILLPPAKVLLSDISLVTPDMRHFGATARRLWSNGRPKPGRAWYAHRTHDTPVLICDALSDEERELAKRTSSSPDKDQYVPEVGMRLPPWIPGSEKLPYRELKKLHGGPLPAVQVARIQTDSRPKWPLDTWWKNQLPRRDPSGTMRFGDPETPEQAEERIMVNSTKKVKKQRGAEKDGEVAQVDRLESAQHRARMHLTRWEFRNLYKEREREYGSGIEWDSEYDREPDSGNDREGQSRGDTPRTDDAEPQNEKWPF</sequence>
<dbReference type="GO" id="GO:0005739">
    <property type="term" value="C:mitochondrion"/>
    <property type="evidence" value="ECO:0007669"/>
    <property type="project" value="TreeGrafter"/>
</dbReference>
<dbReference type="GeneID" id="37016229"/>